<dbReference type="EMBL" id="JAPFRF010000011">
    <property type="protein sequence ID" value="KAJ7317335.1"/>
    <property type="molecule type" value="Genomic_DNA"/>
</dbReference>
<gene>
    <name evidence="1" type="ORF">JRQ81_003497</name>
</gene>
<dbReference type="SUPFAM" id="SSF52058">
    <property type="entry name" value="L domain-like"/>
    <property type="match status" value="1"/>
</dbReference>
<keyword evidence="2" id="KW-1185">Reference proteome</keyword>
<sequence length="524" mass="58959">MPKRRPVQSLQKLCLENVAEHMERVWVKDYTINEYLEVYHCRYAVGPFSMLDHQRLTSALLYSLLLPQLTELDLSTCSKLVSRTTAHVISVRCKNLSSLVLHGCDHIPADVLADLVGGLPCLVRLDLSNTKCDTSVLSTIRSRCWRLQELNISGCVRLSPESLLHLAYDPDTHSVCCPFLRRLNIDGLDPTTNKEDLVWALVFVLLALPCLKCVVHDYVAEAIHLIHDQQFEGAPIPPQFPSLVKLAECRRAAYSNKGSSSLVLDLTQIYYVPVCALPKIHAVCPYLSEICMALSRNLGFHPSFLPWHHLTRLTVHLVEVRDLQELLPVTQSLGPQLQSLALDGFSLEDKLSFHTLLSHCQHLEELRASFHSPTKATAQPTTEAFDWALTLPDCSFPQLSDLVLVHSDVNALPWQHVAMLRQCIVALLRGSPHLESVCLASLPFSLDDVFQDALMPPGTSLRHLYRLSLVEAEVSPQTIGLLLSSKNELTYLELDSCFDISEAEYSKLLQHIHQKRLDVQLTWK</sequence>
<organism evidence="1 2">
    <name type="scientific">Phrynocephalus forsythii</name>
    <dbReference type="NCBI Taxonomy" id="171643"/>
    <lineage>
        <taxon>Eukaryota</taxon>
        <taxon>Metazoa</taxon>
        <taxon>Chordata</taxon>
        <taxon>Craniata</taxon>
        <taxon>Vertebrata</taxon>
        <taxon>Euteleostomi</taxon>
        <taxon>Lepidosauria</taxon>
        <taxon>Squamata</taxon>
        <taxon>Bifurcata</taxon>
        <taxon>Unidentata</taxon>
        <taxon>Episquamata</taxon>
        <taxon>Toxicofera</taxon>
        <taxon>Iguania</taxon>
        <taxon>Acrodonta</taxon>
        <taxon>Agamidae</taxon>
        <taxon>Agaminae</taxon>
        <taxon>Phrynocephalus</taxon>
    </lineage>
</organism>
<dbReference type="PANTHER" id="PTHR13318">
    <property type="entry name" value="PARTNER OF PAIRED, ISOFORM B-RELATED"/>
    <property type="match status" value="1"/>
</dbReference>
<name>A0A9Q0XLU5_9SAUR</name>
<dbReference type="AlphaFoldDB" id="A0A9Q0XLU5"/>
<protein>
    <recommendedName>
        <fullName evidence="3">F-box/LRR-repeat protein 2</fullName>
    </recommendedName>
</protein>
<dbReference type="Gene3D" id="3.80.10.10">
    <property type="entry name" value="Ribonuclease Inhibitor"/>
    <property type="match status" value="1"/>
</dbReference>
<accession>A0A9Q0XLU5</accession>
<proteinExistence type="predicted"/>
<dbReference type="SMART" id="SM00367">
    <property type="entry name" value="LRR_CC"/>
    <property type="match status" value="3"/>
</dbReference>
<dbReference type="GO" id="GO:0031146">
    <property type="term" value="P:SCF-dependent proteasomal ubiquitin-dependent protein catabolic process"/>
    <property type="evidence" value="ECO:0007669"/>
    <property type="project" value="TreeGrafter"/>
</dbReference>
<dbReference type="Proteomes" id="UP001142489">
    <property type="component" value="Unassembled WGS sequence"/>
</dbReference>
<evidence type="ECO:0000313" key="1">
    <source>
        <dbReference type="EMBL" id="KAJ7317335.1"/>
    </source>
</evidence>
<dbReference type="InterPro" id="IPR032675">
    <property type="entry name" value="LRR_dom_sf"/>
</dbReference>
<evidence type="ECO:0000313" key="2">
    <source>
        <dbReference type="Proteomes" id="UP001142489"/>
    </source>
</evidence>
<comment type="caution">
    <text evidence="1">The sequence shown here is derived from an EMBL/GenBank/DDBJ whole genome shotgun (WGS) entry which is preliminary data.</text>
</comment>
<reference evidence="1" key="1">
    <citation type="journal article" date="2023" name="DNA Res.">
        <title>Chromosome-level genome assembly of Phrynocephalus forsythii using third-generation DNA sequencing and Hi-C analysis.</title>
        <authorList>
            <person name="Qi Y."/>
            <person name="Zhao W."/>
            <person name="Zhao Y."/>
            <person name="Niu C."/>
            <person name="Cao S."/>
            <person name="Zhang Y."/>
        </authorList>
    </citation>
    <scope>NUCLEOTIDE SEQUENCE</scope>
    <source>
        <tissue evidence="1">Muscle</tissue>
    </source>
</reference>
<dbReference type="OrthoDB" id="16120at2759"/>
<evidence type="ECO:0008006" key="3">
    <source>
        <dbReference type="Google" id="ProtNLM"/>
    </source>
</evidence>
<dbReference type="GO" id="GO:0019005">
    <property type="term" value="C:SCF ubiquitin ligase complex"/>
    <property type="evidence" value="ECO:0007669"/>
    <property type="project" value="TreeGrafter"/>
</dbReference>
<dbReference type="SUPFAM" id="SSF52047">
    <property type="entry name" value="RNI-like"/>
    <property type="match status" value="1"/>
</dbReference>
<dbReference type="InterPro" id="IPR006553">
    <property type="entry name" value="Leu-rich_rpt_Cys-con_subtyp"/>
</dbReference>